<sequence>MDAYDDQGGDEYYVDDHAGSFEHDLVYALDAGVTETPELDPTLVTYLNKFSKDLMKGIDRAWRKGQLFRASGIAFYNLVAKKVKDPPPLLALYIRSV</sequence>
<proteinExistence type="predicted"/>
<organism evidence="1 2">
    <name type="scientific">Pleurodeles waltl</name>
    <name type="common">Iberian ribbed newt</name>
    <dbReference type="NCBI Taxonomy" id="8319"/>
    <lineage>
        <taxon>Eukaryota</taxon>
        <taxon>Metazoa</taxon>
        <taxon>Chordata</taxon>
        <taxon>Craniata</taxon>
        <taxon>Vertebrata</taxon>
        <taxon>Euteleostomi</taxon>
        <taxon>Amphibia</taxon>
        <taxon>Batrachia</taxon>
        <taxon>Caudata</taxon>
        <taxon>Salamandroidea</taxon>
        <taxon>Salamandridae</taxon>
        <taxon>Pleurodelinae</taxon>
        <taxon>Pleurodeles</taxon>
    </lineage>
</organism>
<evidence type="ECO:0000313" key="1">
    <source>
        <dbReference type="EMBL" id="KAJ1127420.1"/>
    </source>
</evidence>
<dbReference type="AlphaFoldDB" id="A0AAV7PJZ1"/>
<keyword evidence="2" id="KW-1185">Reference proteome</keyword>
<dbReference type="Proteomes" id="UP001066276">
    <property type="component" value="Chromosome 7"/>
</dbReference>
<reference evidence="1" key="1">
    <citation type="journal article" date="2022" name="bioRxiv">
        <title>Sequencing and chromosome-scale assembly of the giantPleurodeles waltlgenome.</title>
        <authorList>
            <person name="Brown T."/>
            <person name="Elewa A."/>
            <person name="Iarovenko S."/>
            <person name="Subramanian E."/>
            <person name="Araus A.J."/>
            <person name="Petzold A."/>
            <person name="Susuki M."/>
            <person name="Suzuki K.-i.T."/>
            <person name="Hayashi T."/>
            <person name="Toyoda A."/>
            <person name="Oliveira C."/>
            <person name="Osipova E."/>
            <person name="Leigh N.D."/>
            <person name="Simon A."/>
            <person name="Yun M.H."/>
        </authorList>
    </citation>
    <scope>NUCLEOTIDE SEQUENCE</scope>
    <source>
        <strain evidence="1">20211129_DDA</strain>
        <tissue evidence="1">Liver</tissue>
    </source>
</reference>
<evidence type="ECO:0000313" key="2">
    <source>
        <dbReference type="Proteomes" id="UP001066276"/>
    </source>
</evidence>
<comment type="caution">
    <text evidence="1">The sequence shown here is derived from an EMBL/GenBank/DDBJ whole genome shotgun (WGS) entry which is preliminary data.</text>
</comment>
<dbReference type="EMBL" id="JANPWB010000011">
    <property type="protein sequence ID" value="KAJ1127420.1"/>
    <property type="molecule type" value="Genomic_DNA"/>
</dbReference>
<accession>A0AAV7PJZ1</accession>
<name>A0AAV7PJZ1_PLEWA</name>
<protein>
    <submittedName>
        <fullName evidence="1">Uncharacterized protein</fullName>
    </submittedName>
</protein>
<gene>
    <name evidence="1" type="ORF">NDU88_005822</name>
</gene>